<dbReference type="EMBL" id="GG662544">
    <property type="protein sequence ID" value="EAR83864.2"/>
    <property type="molecule type" value="Genomic_DNA"/>
</dbReference>
<sequence length="334" mass="39595">MFLRQFIKQSHCLRSIRVGLLKNQTKYLISNRNRFQHAQIFKNLQNLACFRMSSSQQQNDDDQELMKFIRHQKMKLQMDMEFLTSTIVEERCYNLYPIIIESGSSQDCFELGQIMHNYVQKMEQKQEDQQKIIQSVNLKTIKCYGHIIVAFGHLKNDNNELADQELSKMQAEFQSFESKIQYHQKFLIVCHIVSILSLAEKEEKCLFLVRYIFNQLQSAFKDLDLLDEGQYEIAFKSIHFYILSLIQKKKDDMLKQIIEESQFLNIEYLYNNSVPIAFSSAGHIFSCIGFYFQQNGDKLTAYRYLKFSADIFEQIEGKDSENFKYIKSQIDSFK</sequence>
<dbReference type="HOGENOM" id="CLU_985110_0_0_1"/>
<dbReference type="KEGG" id="tet:TTHERM_00822020"/>
<dbReference type="GeneID" id="7835529"/>
<accession>Q22F11</accession>
<keyword evidence="2" id="KW-1185">Reference proteome</keyword>
<evidence type="ECO:0000313" key="1">
    <source>
        <dbReference type="EMBL" id="EAR83864.2"/>
    </source>
</evidence>
<gene>
    <name evidence="1" type="ORF">TTHERM_00822020</name>
</gene>
<protein>
    <submittedName>
        <fullName evidence="1">Uncharacterized protein</fullName>
    </submittedName>
</protein>
<dbReference type="RefSeq" id="XP_001031527.2">
    <property type="nucleotide sequence ID" value="XM_001031527.3"/>
</dbReference>
<evidence type="ECO:0000313" key="2">
    <source>
        <dbReference type="Proteomes" id="UP000009168"/>
    </source>
</evidence>
<dbReference type="Proteomes" id="UP000009168">
    <property type="component" value="Unassembled WGS sequence"/>
</dbReference>
<dbReference type="AlphaFoldDB" id="Q22F11"/>
<dbReference type="InParanoid" id="Q22F11"/>
<proteinExistence type="predicted"/>
<reference evidence="2" key="1">
    <citation type="journal article" date="2006" name="PLoS Biol.">
        <title>Macronuclear genome sequence of the ciliate Tetrahymena thermophila, a model eukaryote.</title>
        <authorList>
            <person name="Eisen J.A."/>
            <person name="Coyne R.S."/>
            <person name="Wu M."/>
            <person name="Wu D."/>
            <person name="Thiagarajan M."/>
            <person name="Wortman J.R."/>
            <person name="Badger J.H."/>
            <person name="Ren Q."/>
            <person name="Amedeo P."/>
            <person name="Jones K.M."/>
            <person name="Tallon L.J."/>
            <person name="Delcher A.L."/>
            <person name="Salzberg S.L."/>
            <person name="Silva J.C."/>
            <person name="Haas B.J."/>
            <person name="Majoros W.H."/>
            <person name="Farzad M."/>
            <person name="Carlton J.M."/>
            <person name="Smith R.K. Jr."/>
            <person name="Garg J."/>
            <person name="Pearlman R.E."/>
            <person name="Karrer K.M."/>
            <person name="Sun L."/>
            <person name="Manning G."/>
            <person name="Elde N.C."/>
            <person name="Turkewitz A.P."/>
            <person name="Asai D.J."/>
            <person name="Wilkes D.E."/>
            <person name="Wang Y."/>
            <person name="Cai H."/>
            <person name="Collins K."/>
            <person name="Stewart B.A."/>
            <person name="Lee S.R."/>
            <person name="Wilamowska K."/>
            <person name="Weinberg Z."/>
            <person name="Ruzzo W.L."/>
            <person name="Wloga D."/>
            <person name="Gaertig J."/>
            <person name="Frankel J."/>
            <person name="Tsao C.-C."/>
            <person name="Gorovsky M.A."/>
            <person name="Keeling P.J."/>
            <person name="Waller R.F."/>
            <person name="Patron N.J."/>
            <person name="Cherry J.M."/>
            <person name="Stover N.A."/>
            <person name="Krieger C.J."/>
            <person name="del Toro C."/>
            <person name="Ryder H.F."/>
            <person name="Williamson S.C."/>
            <person name="Barbeau R.A."/>
            <person name="Hamilton E.P."/>
            <person name="Orias E."/>
        </authorList>
    </citation>
    <scope>NUCLEOTIDE SEQUENCE [LARGE SCALE GENOMIC DNA]</scope>
    <source>
        <strain evidence="2">SB210</strain>
    </source>
</reference>
<organism evidence="1 2">
    <name type="scientific">Tetrahymena thermophila (strain SB210)</name>
    <dbReference type="NCBI Taxonomy" id="312017"/>
    <lineage>
        <taxon>Eukaryota</taxon>
        <taxon>Sar</taxon>
        <taxon>Alveolata</taxon>
        <taxon>Ciliophora</taxon>
        <taxon>Intramacronucleata</taxon>
        <taxon>Oligohymenophorea</taxon>
        <taxon>Hymenostomatida</taxon>
        <taxon>Tetrahymenina</taxon>
        <taxon>Tetrahymenidae</taxon>
        <taxon>Tetrahymena</taxon>
    </lineage>
</organism>
<name>Q22F11_TETTS</name>